<keyword evidence="2" id="KW-1185">Reference proteome</keyword>
<dbReference type="SUPFAM" id="SSF53474">
    <property type="entry name" value="alpha/beta-Hydrolases"/>
    <property type="match status" value="1"/>
</dbReference>
<reference evidence="2" key="1">
    <citation type="journal article" date="2020" name="Nat. Genet.">
        <title>Genomic diversifications of five Gossypium allopolyploid species and their impact on cotton improvement.</title>
        <authorList>
            <person name="Chen Z.J."/>
            <person name="Sreedasyam A."/>
            <person name="Ando A."/>
            <person name="Song Q."/>
            <person name="De Santiago L.M."/>
            <person name="Hulse-Kemp A.M."/>
            <person name="Ding M."/>
            <person name="Ye W."/>
            <person name="Kirkbride R.C."/>
            <person name="Jenkins J."/>
            <person name="Plott C."/>
            <person name="Lovell J."/>
            <person name="Lin Y.M."/>
            <person name="Vaughn R."/>
            <person name="Liu B."/>
            <person name="Simpson S."/>
            <person name="Scheffler B.E."/>
            <person name="Wen L."/>
            <person name="Saski C.A."/>
            <person name="Grover C.E."/>
            <person name="Hu G."/>
            <person name="Conover J.L."/>
            <person name="Carlson J.W."/>
            <person name="Shu S."/>
            <person name="Boston L.B."/>
            <person name="Williams M."/>
            <person name="Peterson D.G."/>
            <person name="McGee K."/>
            <person name="Jones D.C."/>
            <person name="Wendel J.F."/>
            <person name="Stelly D.M."/>
            <person name="Grimwood J."/>
            <person name="Schmutz J."/>
        </authorList>
    </citation>
    <scope>NUCLEOTIDE SEQUENCE [LARGE SCALE GENOMIC DNA]</scope>
    <source>
        <strain evidence="2">cv. TM-1</strain>
    </source>
</reference>
<dbReference type="PANTHER" id="PTHR46438:SF2">
    <property type="entry name" value="ALPHA_BETA-HYDROLASES SUPERFAMILY PROTEIN"/>
    <property type="match status" value="1"/>
</dbReference>
<dbReference type="PANTHER" id="PTHR46438">
    <property type="entry name" value="ALPHA/BETA-HYDROLASES SUPERFAMILY PROTEIN"/>
    <property type="match status" value="1"/>
</dbReference>
<dbReference type="Proteomes" id="UP000818029">
    <property type="component" value="Chromosome D03"/>
</dbReference>
<dbReference type="SMR" id="A0A1U8JQ53"/>
<dbReference type="Gene3D" id="3.40.50.1820">
    <property type="entry name" value="alpha/beta hydrolase"/>
    <property type="match status" value="1"/>
</dbReference>
<dbReference type="AlphaFoldDB" id="A0A1U8JQ53"/>
<dbReference type="GeneID" id="107909411"/>
<dbReference type="RefSeq" id="XP_016692402.1">
    <property type="nucleotide sequence ID" value="XM_016836913.2"/>
</dbReference>
<dbReference type="OMA" id="YTKQPAR"/>
<evidence type="ECO:0000313" key="3">
    <source>
        <dbReference type="RefSeq" id="XP_016692402.1"/>
    </source>
</evidence>
<dbReference type="PaxDb" id="3635-A0A1U8JQ53"/>
<dbReference type="PRINTS" id="PR00111">
    <property type="entry name" value="ABHYDROLASE"/>
</dbReference>
<evidence type="ECO:0000313" key="2">
    <source>
        <dbReference type="Proteomes" id="UP000818029"/>
    </source>
</evidence>
<accession>A0A1U8JQ53</accession>
<dbReference type="OrthoDB" id="408373at2759"/>
<dbReference type="FunFam" id="3.40.50.1820:FF:000150">
    <property type="entry name" value="Alpha/beta fold hydrolase"/>
    <property type="match status" value="1"/>
</dbReference>
<name>A0A1U8JQ53_GOSHI</name>
<dbReference type="GO" id="GO:0009507">
    <property type="term" value="C:chloroplast"/>
    <property type="evidence" value="ECO:0007669"/>
    <property type="project" value="TreeGrafter"/>
</dbReference>
<feature type="domain" description="AB hydrolase-1" evidence="1">
    <location>
        <begin position="103"/>
        <end position="353"/>
    </location>
</feature>
<reference evidence="3" key="2">
    <citation type="submission" date="2025-08" db="UniProtKB">
        <authorList>
            <consortium name="RefSeq"/>
        </authorList>
    </citation>
    <scope>IDENTIFICATION</scope>
</reference>
<proteinExistence type="predicted"/>
<gene>
    <name evidence="3" type="primary">LOC107909411</name>
</gene>
<sequence length="376" mass="42068">MSSSSSCGVSPSVRTEILNPISSRFFAPSRINFQPRSKCEMINRRGFALKGIVASGVSVMGSSLTSEPVQGVERLPFKPDGYNFWTWRGRKIHYVVQGEGFPIVLIHGFGASAFHWRYNIPELAKNYKVYAIDLLGFGWSEKAIIEYDAMIWRDQVVDFLKEVVKEPTVLVGNSLGGFTALVAAVGLPEQVVGLALLNSAGQFGDTKAKTTESEETFLQKFVLKPLKEVFQRVVLQVLFWQAKQPTRIESVLKNVYINTSNVDDYLVESIKMPADDPNAGEVYYRLMTRFMLNQTEYTLDSFLSKLTCPLLLLWGDLDPWVGPAKANRIKEFYPNTTLVNLKAGHCPHDEVPELANKALVDWLSTIAKKASSLQTV</sequence>
<dbReference type="InterPro" id="IPR029058">
    <property type="entry name" value="AB_hydrolase_fold"/>
</dbReference>
<dbReference type="STRING" id="3635.A0A1U8JQ53"/>
<evidence type="ECO:0000259" key="1">
    <source>
        <dbReference type="Pfam" id="PF12697"/>
    </source>
</evidence>
<dbReference type="Pfam" id="PF12697">
    <property type="entry name" value="Abhydrolase_6"/>
    <property type="match status" value="1"/>
</dbReference>
<dbReference type="InterPro" id="IPR000073">
    <property type="entry name" value="AB_hydrolase_1"/>
</dbReference>
<protein>
    <submittedName>
        <fullName evidence="3">Pheophytinase, chloroplastic</fullName>
    </submittedName>
</protein>
<dbReference type="KEGG" id="ghi:107909411"/>
<organism evidence="2 3">
    <name type="scientific">Gossypium hirsutum</name>
    <name type="common">Upland cotton</name>
    <name type="synonym">Gossypium mexicanum</name>
    <dbReference type="NCBI Taxonomy" id="3635"/>
    <lineage>
        <taxon>Eukaryota</taxon>
        <taxon>Viridiplantae</taxon>
        <taxon>Streptophyta</taxon>
        <taxon>Embryophyta</taxon>
        <taxon>Tracheophyta</taxon>
        <taxon>Spermatophyta</taxon>
        <taxon>Magnoliopsida</taxon>
        <taxon>eudicotyledons</taxon>
        <taxon>Gunneridae</taxon>
        <taxon>Pentapetalae</taxon>
        <taxon>rosids</taxon>
        <taxon>malvids</taxon>
        <taxon>Malvales</taxon>
        <taxon>Malvaceae</taxon>
        <taxon>Malvoideae</taxon>
        <taxon>Gossypium</taxon>
    </lineage>
</organism>